<dbReference type="InterPro" id="IPR029058">
    <property type="entry name" value="AB_hydrolase_fold"/>
</dbReference>
<protein>
    <recommendedName>
        <fullName evidence="1">Dienelactone hydrolase domain-containing protein</fullName>
    </recommendedName>
</protein>
<dbReference type="Proteomes" id="UP001385951">
    <property type="component" value="Unassembled WGS sequence"/>
</dbReference>
<organism evidence="2 3">
    <name type="scientific">Cerrena zonata</name>
    <dbReference type="NCBI Taxonomy" id="2478898"/>
    <lineage>
        <taxon>Eukaryota</taxon>
        <taxon>Fungi</taxon>
        <taxon>Dikarya</taxon>
        <taxon>Basidiomycota</taxon>
        <taxon>Agaricomycotina</taxon>
        <taxon>Agaricomycetes</taxon>
        <taxon>Polyporales</taxon>
        <taxon>Cerrenaceae</taxon>
        <taxon>Cerrena</taxon>
    </lineage>
</organism>
<evidence type="ECO:0000313" key="2">
    <source>
        <dbReference type="EMBL" id="KAK7687753.1"/>
    </source>
</evidence>
<evidence type="ECO:0000313" key="3">
    <source>
        <dbReference type="Proteomes" id="UP001385951"/>
    </source>
</evidence>
<dbReference type="PANTHER" id="PTHR17630">
    <property type="entry name" value="DIENELACTONE HYDROLASE"/>
    <property type="match status" value="1"/>
</dbReference>
<evidence type="ECO:0000259" key="1">
    <source>
        <dbReference type="Pfam" id="PF01738"/>
    </source>
</evidence>
<accession>A0AAW0GCT0</accession>
<dbReference type="SUPFAM" id="SSF53474">
    <property type="entry name" value="alpha/beta-Hydrolases"/>
    <property type="match status" value="1"/>
</dbReference>
<dbReference type="InterPro" id="IPR002925">
    <property type="entry name" value="Dienelactn_hydro"/>
</dbReference>
<sequence length="252" mass="27826">MSSGFCADCFKGVRHEGEIEGILGKFEHIVGYKCYVATPKGDYPRDKVVLFMLDGFGLRLENNLLLMDDFARNGYRTIAPDILNDDPAISFDDPHFNINTWVAKHTPASWIPIVDDVVAALKDEGVTRFGTTGYCFGAGACMHLALNNESHVTVLSHPSLLKTPDDFEQYMAKSKAPLLINSCEVDSQLDQEAQAVVDKLLGDGKFAPGYQRTYWNGCVHGFAVRGDLSDPKVKAGKEGAFEATVKFFNKYL</sequence>
<dbReference type="PANTHER" id="PTHR17630:SF44">
    <property type="entry name" value="PROTEIN AIM2"/>
    <property type="match status" value="1"/>
</dbReference>
<dbReference type="AlphaFoldDB" id="A0AAW0GCT0"/>
<dbReference type="EMBL" id="JASBNA010000012">
    <property type="protein sequence ID" value="KAK7687753.1"/>
    <property type="molecule type" value="Genomic_DNA"/>
</dbReference>
<comment type="caution">
    <text evidence="2">The sequence shown here is derived from an EMBL/GenBank/DDBJ whole genome shotgun (WGS) entry which is preliminary data.</text>
</comment>
<dbReference type="GO" id="GO:0016787">
    <property type="term" value="F:hydrolase activity"/>
    <property type="evidence" value="ECO:0007669"/>
    <property type="project" value="InterPro"/>
</dbReference>
<proteinExistence type="predicted"/>
<name>A0AAW0GCT0_9APHY</name>
<gene>
    <name evidence="2" type="ORF">QCA50_008972</name>
</gene>
<dbReference type="Pfam" id="PF01738">
    <property type="entry name" value="DLH"/>
    <property type="match status" value="1"/>
</dbReference>
<feature type="domain" description="Dienelactone hydrolase" evidence="1">
    <location>
        <begin position="34"/>
        <end position="252"/>
    </location>
</feature>
<keyword evidence="3" id="KW-1185">Reference proteome</keyword>
<reference evidence="2 3" key="1">
    <citation type="submission" date="2022-09" db="EMBL/GenBank/DDBJ databases">
        <authorList>
            <person name="Palmer J.M."/>
        </authorList>
    </citation>
    <scope>NUCLEOTIDE SEQUENCE [LARGE SCALE GENOMIC DNA]</scope>
    <source>
        <strain evidence="2 3">DSM 7382</strain>
    </source>
</reference>
<dbReference type="Gene3D" id="3.40.50.1820">
    <property type="entry name" value="alpha/beta hydrolase"/>
    <property type="match status" value="1"/>
</dbReference>